<gene>
    <name evidence="3" type="ORF">KW502_11505</name>
</gene>
<feature type="domain" description="Spermatogenesis-associated protein 20-like TRX" evidence="2">
    <location>
        <begin position="6"/>
        <end position="157"/>
    </location>
</feature>
<evidence type="ECO:0000259" key="2">
    <source>
        <dbReference type="Pfam" id="PF03190"/>
    </source>
</evidence>
<dbReference type="PANTHER" id="PTHR42899:SF1">
    <property type="entry name" value="SPERMATOGENESIS-ASSOCIATED PROTEIN 20"/>
    <property type="match status" value="1"/>
</dbReference>
<organism evidence="3 4">
    <name type="scientific">Mesonia aestuariivivens</name>
    <dbReference type="NCBI Taxonomy" id="2796128"/>
    <lineage>
        <taxon>Bacteria</taxon>
        <taxon>Pseudomonadati</taxon>
        <taxon>Bacteroidota</taxon>
        <taxon>Flavobacteriia</taxon>
        <taxon>Flavobacteriales</taxon>
        <taxon>Flavobacteriaceae</taxon>
        <taxon>Mesonia</taxon>
    </lineage>
</organism>
<sequence>MRQLENLLSKETSPYLLQHAKNPVHWQPWSDSTLQFSKDNNKLLLISIGYSACHWCHVMEKECFEDQEVASLMNQNFINIKIDREERPDIDQIYMSALQIMTGHGGWPLNIVALPDGRPVWGATYLPKKKWMGSLNQLKDLYIKAPEHIEDYAEKLSTGMQQLNSIVKNDSSKQVFHKDQITSLVNSWKNKFDLTNGGFKSAPKFMMPNNLSFLLEYAVQQKNDEVLNFVEFSLLQMAQRGIYDQIGGGFSRYAVDEKWHIPHFEKMLYDNAQLVDLYSDAFTVFNHEKFKQVVGETLSFIENELTHQKGYFFSALDADSLNDNHEKEEGAFYRWTKEELQSILKDDFDVFSAFFNINTKGYWENNHYILFQTETEETIAHQFNISVKELKERIEQSKNKLFQHRQQRAYPSLDDKCITSWNALMIKAYAKAYRIFKKNSYLKTAEFATDFIIKNLFDDHHKLYRNFKKYKKNEACLEDYALFIAALIELYQANFKEELLVLAKKLTEKVIVDFYDEKSGLFFYTSKYVKLIQRSIETQDNVIPSSNSVMAKNFFFLGKYFLQKEWLTISKDMLKTIEPHIKDYPSNYSNWLSLYLKNVYPFYEVVITGEKAEQEIKELQSLHLANSIIARPSSKISLTEGKTSNTISFYICKENYCEAPLKNTNEVISKLKNEF</sequence>
<dbReference type="PANTHER" id="PTHR42899">
    <property type="entry name" value="SPERMATOGENESIS-ASSOCIATED PROTEIN 20"/>
    <property type="match status" value="1"/>
</dbReference>
<accession>A0ABS6W3N4</accession>
<dbReference type="PIRSF" id="PIRSF006402">
    <property type="entry name" value="UCP006402_thioredoxin"/>
    <property type="match status" value="1"/>
</dbReference>
<proteinExistence type="predicted"/>
<keyword evidence="1" id="KW-0175">Coiled coil</keyword>
<dbReference type="Proteomes" id="UP000719267">
    <property type="component" value="Unassembled WGS sequence"/>
</dbReference>
<name>A0ABS6W3N4_9FLAO</name>
<feature type="coiled-coil region" evidence="1">
    <location>
        <begin position="380"/>
        <end position="407"/>
    </location>
</feature>
<reference evidence="3 4" key="1">
    <citation type="submission" date="2021-07" db="EMBL/GenBank/DDBJ databases">
        <title>Mesonia aestuariivivens sp. nov., isolated from a tidal flat.</title>
        <authorList>
            <person name="Kim Y.-O."/>
            <person name="Yoon J.-H."/>
        </authorList>
    </citation>
    <scope>NUCLEOTIDE SEQUENCE [LARGE SCALE GENOMIC DNA]</scope>
    <source>
        <strain evidence="3 4">JHPTF-M18</strain>
    </source>
</reference>
<protein>
    <submittedName>
        <fullName evidence="3">Thioredoxin domain-containing protein</fullName>
    </submittedName>
</protein>
<dbReference type="Pfam" id="PF03190">
    <property type="entry name" value="Thioredox_DsbH"/>
    <property type="match status" value="1"/>
</dbReference>
<comment type="caution">
    <text evidence="3">The sequence shown here is derived from an EMBL/GenBank/DDBJ whole genome shotgun (WGS) entry which is preliminary data.</text>
</comment>
<dbReference type="InterPro" id="IPR024705">
    <property type="entry name" value="Ssp411"/>
</dbReference>
<evidence type="ECO:0000313" key="3">
    <source>
        <dbReference type="EMBL" id="MBW2962424.1"/>
    </source>
</evidence>
<evidence type="ECO:0000256" key="1">
    <source>
        <dbReference type="SAM" id="Coils"/>
    </source>
</evidence>
<evidence type="ECO:0000313" key="4">
    <source>
        <dbReference type="Proteomes" id="UP000719267"/>
    </source>
</evidence>
<dbReference type="InterPro" id="IPR004879">
    <property type="entry name" value="Ssp411-like_TRX"/>
</dbReference>
<dbReference type="RefSeq" id="WP_219040705.1">
    <property type="nucleotide sequence ID" value="NZ_JAHWDF010000012.1"/>
</dbReference>
<dbReference type="CDD" id="cd02955">
    <property type="entry name" value="SSP411"/>
    <property type="match status" value="1"/>
</dbReference>
<keyword evidence="4" id="KW-1185">Reference proteome</keyword>
<dbReference type="EMBL" id="JAHWDF010000012">
    <property type="protein sequence ID" value="MBW2962424.1"/>
    <property type="molecule type" value="Genomic_DNA"/>
</dbReference>